<keyword evidence="1" id="KW-0732">Signal</keyword>
<protein>
    <submittedName>
        <fullName evidence="2">Uncharacterized protein</fullName>
    </submittedName>
</protein>
<evidence type="ECO:0000256" key="1">
    <source>
        <dbReference type="SAM" id="SignalP"/>
    </source>
</evidence>
<dbReference type="AlphaFoldDB" id="A0A174GZB7"/>
<dbReference type="Proteomes" id="UP000095706">
    <property type="component" value="Unassembled WGS sequence"/>
</dbReference>
<reference evidence="2 3" key="1">
    <citation type="submission" date="2015-09" db="EMBL/GenBank/DDBJ databases">
        <authorList>
            <consortium name="Pathogen Informatics"/>
        </authorList>
    </citation>
    <scope>NUCLEOTIDE SEQUENCE [LARGE SCALE GENOMIC DNA]</scope>
    <source>
        <strain evidence="2 3">2789STDY5608849</strain>
    </source>
</reference>
<feature type="chain" id="PRO_5039531408" evidence="1">
    <location>
        <begin position="30"/>
        <end position="49"/>
    </location>
</feature>
<evidence type="ECO:0000313" key="3">
    <source>
        <dbReference type="Proteomes" id="UP000095706"/>
    </source>
</evidence>
<sequence length="49" mass="5448">MDQKKKKYRMLLVQLSCAVLLASDAAAWAFRGSPGSLERGIVYVSNYLV</sequence>
<dbReference type="RefSeq" id="WP_156327598.1">
    <property type="nucleotide sequence ID" value="NZ_CAXSRP010000011.1"/>
</dbReference>
<proteinExistence type="predicted"/>
<feature type="signal peptide" evidence="1">
    <location>
        <begin position="1"/>
        <end position="29"/>
    </location>
</feature>
<organism evidence="2 3">
    <name type="scientific">Fusicatenibacter saccharivorans</name>
    <dbReference type="NCBI Taxonomy" id="1150298"/>
    <lineage>
        <taxon>Bacteria</taxon>
        <taxon>Bacillati</taxon>
        <taxon>Bacillota</taxon>
        <taxon>Clostridia</taxon>
        <taxon>Lachnospirales</taxon>
        <taxon>Lachnospiraceae</taxon>
        <taxon>Fusicatenibacter</taxon>
    </lineage>
</organism>
<gene>
    <name evidence="2" type="ORF">ERS852406_02565</name>
</gene>
<dbReference type="EMBL" id="CYYV01000012">
    <property type="protein sequence ID" value="CUO68142.1"/>
    <property type="molecule type" value="Genomic_DNA"/>
</dbReference>
<accession>A0A174GZB7</accession>
<evidence type="ECO:0000313" key="2">
    <source>
        <dbReference type="EMBL" id="CUO68142.1"/>
    </source>
</evidence>
<name>A0A174GZB7_9FIRM</name>